<feature type="transmembrane region" description="Helical" evidence="1">
    <location>
        <begin position="30"/>
        <end position="54"/>
    </location>
</feature>
<keyword evidence="1" id="KW-1133">Transmembrane helix</keyword>
<keyword evidence="3" id="KW-1185">Reference proteome</keyword>
<dbReference type="RefSeq" id="XP_003092910.2">
    <property type="nucleotide sequence ID" value="XM_003092862.2"/>
</dbReference>
<sequence length="146" mass="16981">MLTGKFCWLSGEKRDVLKLLNLLIEILELFYLYLSIVTCLFICIMFLILAGIRYSERLHEAALSTVYMMHSILFCVSTVLMIHSAWVSEFFISLGYGFASCISILMCEWVATVMYDLQENQLQRHRAKRSNNTPDFIEKLTIDITF</sequence>
<evidence type="ECO:0000256" key="1">
    <source>
        <dbReference type="SAM" id="Phobius"/>
    </source>
</evidence>
<dbReference type="CTD" id="9801131"/>
<dbReference type="HOGENOM" id="CLU_1779174_0_0_1"/>
<dbReference type="KEGG" id="crq:GCK72_009082"/>
<keyword evidence="1" id="KW-0472">Membrane</keyword>
<reference evidence="2" key="1">
    <citation type="submission" date="2007-07" db="EMBL/GenBank/DDBJ databases">
        <title>PCAP assembly of the Caenorhabditis remanei genome.</title>
        <authorList>
            <consortium name="The Caenorhabditis remanei Sequencing Consortium"/>
            <person name="Wilson R.K."/>
        </authorList>
    </citation>
    <scope>NUCLEOTIDE SEQUENCE [LARGE SCALE GENOMIC DNA]</scope>
    <source>
        <strain evidence="2">PB4641</strain>
    </source>
</reference>
<accession>E3NFC4</accession>
<feature type="transmembrane region" description="Helical" evidence="1">
    <location>
        <begin position="66"/>
        <end position="88"/>
    </location>
</feature>
<dbReference type="EMBL" id="DS268634">
    <property type="protein sequence ID" value="EFO96026.1"/>
    <property type="molecule type" value="Genomic_DNA"/>
</dbReference>
<gene>
    <name evidence="2" type="ORF">CRE_15740</name>
</gene>
<dbReference type="InParanoid" id="E3NFC4"/>
<feature type="transmembrane region" description="Helical" evidence="1">
    <location>
        <begin position="94"/>
        <end position="117"/>
    </location>
</feature>
<dbReference type="AlphaFoldDB" id="E3NFC4"/>
<proteinExistence type="predicted"/>
<name>E3NFC4_CAERE</name>
<keyword evidence="1" id="KW-0812">Transmembrane</keyword>
<dbReference type="Proteomes" id="UP000008281">
    <property type="component" value="Unassembled WGS sequence"/>
</dbReference>
<evidence type="ECO:0000313" key="3">
    <source>
        <dbReference type="Proteomes" id="UP000008281"/>
    </source>
</evidence>
<protein>
    <submittedName>
        <fullName evidence="2">Uncharacterized protein</fullName>
    </submittedName>
</protein>
<dbReference type="GeneID" id="9801131"/>
<evidence type="ECO:0000313" key="2">
    <source>
        <dbReference type="EMBL" id="EFO96026.1"/>
    </source>
</evidence>
<organism evidence="3">
    <name type="scientific">Caenorhabditis remanei</name>
    <name type="common">Caenorhabditis vulgaris</name>
    <dbReference type="NCBI Taxonomy" id="31234"/>
    <lineage>
        <taxon>Eukaryota</taxon>
        <taxon>Metazoa</taxon>
        <taxon>Ecdysozoa</taxon>
        <taxon>Nematoda</taxon>
        <taxon>Chromadorea</taxon>
        <taxon>Rhabditida</taxon>
        <taxon>Rhabditina</taxon>
        <taxon>Rhabditomorpha</taxon>
        <taxon>Rhabditoidea</taxon>
        <taxon>Rhabditidae</taxon>
        <taxon>Peloderinae</taxon>
        <taxon>Caenorhabditis</taxon>
    </lineage>
</organism>